<evidence type="ECO:0000256" key="2">
    <source>
        <dbReference type="SAM" id="SignalP"/>
    </source>
</evidence>
<accession>A0A136JGX3</accession>
<dbReference type="InParanoid" id="A0A136JGX3"/>
<dbReference type="AlphaFoldDB" id="A0A136JGX3"/>
<dbReference type="OrthoDB" id="1733656at2759"/>
<feature type="signal peptide" evidence="2">
    <location>
        <begin position="1"/>
        <end position="18"/>
    </location>
</feature>
<keyword evidence="4" id="KW-1185">Reference proteome</keyword>
<evidence type="ECO:0000313" key="3">
    <source>
        <dbReference type="EMBL" id="KXJ96410.1"/>
    </source>
</evidence>
<keyword evidence="2" id="KW-0732">Signal</keyword>
<organism evidence="3 4">
    <name type="scientific">Microdochium bolleyi</name>
    <dbReference type="NCBI Taxonomy" id="196109"/>
    <lineage>
        <taxon>Eukaryota</taxon>
        <taxon>Fungi</taxon>
        <taxon>Dikarya</taxon>
        <taxon>Ascomycota</taxon>
        <taxon>Pezizomycotina</taxon>
        <taxon>Sordariomycetes</taxon>
        <taxon>Xylariomycetidae</taxon>
        <taxon>Xylariales</taxon>
        <taxon>Microdochiaceae</taxon>
        <taxon>Microdochium</taxon>
    </lineage>
</organism>
<dbReference type="Proteomes" id="UP000070501">
    <property type="component" value="Unassembled WGS sequence"/>
</dbReference>
<evidence type="ECO:0000256" key="1">
    <source>
        <dbReference type="SAM" id="Phobius"/>
    </source>
</evidence>
<evidence type="ECO:0008006" key="5">
    <source>
        <dbReference type="Google" id="ProtNLM"/>
    </source>
</evidence>
<protein>
    <recommendedName>
        <fullName evidence="5">Peptidyl-tRNA hydrolase</fullName>
    </recommendedName>
</protein>
<evidence type="ECO:0000313" key="4">
    <source>
        <dbReference type="Proteomes" id="UP000070501"/>
    </source>
</evidence>
<dbReference type="EMBL" id="KQ964245">
    <property type="protein sequence ID" value="KXJ96410.1"/>
    <property type="molecule type" value="Genomic_DNA"/>
</dbReference>
<name>A0A136JGX3_9PEZI</name>
<dbReference type="STRING" id="196109.A0A136JGX3"/>
<proteinExistence type="predicted"/>
<keyword evidence="1" id="KW-0472">Membrane</keyword>
<feature type="chain" id="PRO_5007293787" description="Peptidyl-tRNA hydrolase" evidence="2">
    <location>
        <begin position="19"/>
        <end position="273"/>
    </location>
</feature>
<keyword evidence="1" id="KW-1133">Transmembrane helix</keyword>
<feature type="transmembrane region" description="Helical" evidence="1">
    <location>
        <begin position="219"/>
        <end position="244"/>
    </location>
</feature>
<gene>
    <name evidence="3" type="ORF">Micbo1qcDRAFT_191187</name>
</gene>
<keyword evidence="1" id="KW-0812">Transmembrane</keyword>
<reference evidence="4" key="1">
    <citation type="submission" date="2016-02" db="EMBL/GenBank/DDBJ databases">
        <title>Draft genome sequence of Microdochium bolleyi, a fungal endophyte of beachgrass.</title>
        <authorList>
            <consortium name="DOE Joint Genome Institute"/>
            <person name="David A.S."/>
            <person name="May G."/>
            <person name="Haridas S."/>
            <person name="Lim J."/>
            <person name="Wang M."/>
            <person name="Labutti K."/>
            <person name="Lipzen A."/>
            <person name="Barry K."/>
            <person name="Grigoriev I.V."/>
        </authorList>
    </citation>
    <scope>NUCLEOTIDE SEQUENCE [LARGE SCALE GENOMIC DNA]</scope>
    <source>
        <strain evidence="4">J235TASD1</strain>
    </source>
</reference>
<sequence length="273" mass="29684">MRFSTAAAAVSLPLLAAAEGPAPGDFVQQYLGQAQGLFNKYFPNPNRHDPVGAAQAKAGEMKMHTLTLGNWNETLFSNVKPGQTIPDEWWVFITGGKKACYDHCEQTEAAWNQTAAKFAVTPGAPHTAMLSCEDQPVLCHSWSSPPGAIWAFEVVPAPQKVNVWVKGMNLTTTTSDTFVDLLKEVRAKGYNGTLHEHSGAFHPYSGWFADKGLSVAAGYAIWAMNLIPSWAFMIGISMFSRYFVGNRARATMEESGRQADARRAAVAAAANKR</sequence>